<proteinExistence type="predicted"/>
<dbReference type="Gene3D" id="3.30.2190.10">
    <property type="entry name" value="PG1857-like"/>
    <property type="match status" value="1"/>
</dbReference>
<evidence type="ECO:0000313" key="3">
    <source>
        <dbReference type="Proteomes" id="UP001487296"/>
    </source>
</evidence>
<organism evidence="2 3">
    <name type="scientific">Hallella faecis</name>
    <dbReference type="NCBI Taxonomy" id="2841596"/>
    <lineage>
        <taxon>Bacteria</taxon>
        <taxon>Pseudomonadati</taxon>
        <taxon>Bacteroidota</taxon>
        <taxon>Bacteroidia</taxon>
        <taxon>Bacteroidales</taxon>
        <taxon>Prevotellaceae</taxon>
        <taxon>Hallella</taxon>
    </lineage>
</organism>
<evidence type="ECO:0000313" key="2">
    <source>
        <dbReference type="EMBL" id="MEQ2485655.1"/>
    </source>
</evidence>
<dbReference type="Proteomes" id="UP001487296">
    <property type="component" value="Unassembled WGS sequence"/>
</dbReference>
<comment type="caution">
    <text evidence="2">The sequence shown here is derived from an EMBL/GenBank/DDBJ whole genome shotgun (WGS) entry which is preliminary data.</text>
</comment>
<name>A0ABV1FMU2_9BACT</name>
<dbReference type="SUPFAM" id="SSF160448">
    <property type="entry name" value="PG1857-like"/>
    <property type="match status" value="1"/>
</dbReference>
<accession>A0ABV1FMU2</accession>
<evidence type="ECO:0000259" key="1">
    <source>
        <dbReference type="Pfam" id="PF09633"/>
    </source>
</evidence>
<dbReference type="InterPro" id="IPR018594">
    <property type="entry name" value="DUF2023"/>
</dbReference>
<feature type="domain" description="DUF2023" evidence="1">
    <location>
        <begin position="9"/>
        <end position="109"/>
    </location>
</feature>
<dbReference type="EMBL" id="JBBNFP010000002">
    <property type="protein sequence ID" value="MEQ2485655.1"/>
    <property type="molecule type" value="Genomic_DNA"/>
</dbReference>
<dbReference type="Pfam" id="PF09633">
    <property type="entry name" value="DUF2023"/>
    <property type="match status" value="1"/>
</dbReference>
<sequence length="119" mass="13998">MTTLPIEMKVLMNHIYEYQKGVRQMVLYTFNRRYLEFAEQRLQRQQIQYVVQPAGRGTVNLFFGSSECMDAIRLMVTRPLNELSPEEDFILGALLGYDIRRQCERYCQRKCNGCPCNGC</sequence>
<dbReference type="RefSeq" id="WP_215758610.1">
    <property type="nucleotide sequence ID" value="NZ_JAHKBE010000001.1"/>
</dbReference>
<reference evidence="2 3" key="1">
    <citation type="submission" date="2024-04" db="EMBL/GenBank/DDBJ databases">
        <title>Human intestinal bacterial collection.</title>
        <authorList>
            <person name="Pauvert C."/>
            <person name="Hitch T.C.A."/>
            <person name="Clavel T."/>
        </authorList>
    </citation>
    <scope>NUCLEOTIDE SEQUENCE [LARGE SCALE GENOMIC DNA]</scope>
    <source>
        <strain evidence="2 3">CLA-AA-H145</strain>
    </source>
</reference>
<keyword evidence="3" id="KW-1185">Reference proteome</keyword>
<dbReference type="InterPro" id="IPR036780">
    <property type="entry name" value="PG1857-like_sf"/>
</dbReference>
<gene>
    <name evidence="2" type="ORF">AAAT34_01145</name>
</gene>
<protein>
    <submittedName>
        <fullName evidence="2">DUF2023 family protein</fullName>
    </submittedName>
</protein>